<comment type="caution">
    <text evidence="1">The sequence shown here is derived from an EMBL/GenBank/DDBJ whole genome shotgun (WGS) entry which is preliminary data.</text>
</comment>
<proteinExistence type="predicted"/>
<accession>A0A7J5XVQ0</accession>
<sequence length="56" mass="5949">MVPQVDMSKGLGTCPPDCSRVHFKAGCEAALQVSFMADVHRMMELHLSSSPASGPC</sequence>
<evidence type="ECO:0000313" key="1">
    <source>
        <dbReference type="EMBL" id="KAF3840569.1"/>
    </source>
</evidence>
<dbReference type="Proteomes" id="UP000518266">
    <property type="component" value="Unassembled WGS sequence"/>
</dbReference>
<reference evidence="1 2" key="1">
    <citation type="submission" date="2020-03" db="EMBL/GenBank/DDBJ databases">
        <title>Dissostichus mawsoni Genome sequencing and assembly.</title>
        <authorList>
            <person name="Park H."/>
        </authorList>
    </citation>
    <scope>NUCLEOTIDE SEQUENCE [LARGE SCALE GENOMIC DNA]</scope>
    <source>
        <strain evidence="1">DM0001</strain>
        <tissue evidence="1">Muscle</tissue>
    </source>
</reference>
<gene>
    <name evidence="1" type="ORF">F7725_006431</name>
</gene>
<dbReference type="EMBL" id="JAAKFY010000020">
    <property type="protein sequence ID" value="KAF3840569.1"/>
    <property type="molecule type" value="Genomic_DNA"/>
</dbReference>
<dbReference type="AlphaFoldDB" id="A0A7J5XVQ0"/>
<name>A0A7J5XVQ0_DISMA</name>
<protein>
    <submittedName>
        <fullName evidence="1">Uncharacterized protein</fullName>
    </submittedName>
</protein>
<organism evidence="1 2">
    <name type="scientific">Dissostichus mawsoni</name>
    <name type="common">Antarctic cod</name>
    <dbReference type="NCBI Taxonomy" id="36200"/>
    <lineage>
        <taxon>Eukaryota</taxon>
        <taxon>Metazoa</taxon>
        <taxon>Chordata</taxon>
        <taxon>Craniata</taxon>
        <taxon>Vertebrata</taxon>
        <taxon>Euteleostomi</taxon>
        <taxon>Actinopterygii</taxon>
        <taxon>Neopterygii</taxon>
        <taxon>Teleostei</taxon>
        <taxon>Neoteleostei</taxon>
        <taxon>Acanthomorphata</taxon>
        <taxon>Eupercaria</taxon>
        <taxon>Perciformes</taxon>
        <taxon>Notothenioidei</taxon>
        <taxon>Nototheniidae</taxon>
        <taxon>Dissostichus</taxon>
    </lineage>
</organism>
<keyword evidence="2" id="KW-1185">Reference proteome</keyword>
<evidence type="ECO:0000313" key="2">
    <source>
        <dbReference type="Proteomes" id="UP000518266"/>
    </source>
</evidence>